<proteinExistence type="predicted"/>
<dbReference type="Proteomes" id="UP000092462">
    <property type="component" value="Unassembled WGS sequence"/>
</dbReference>
<dbReference type="GO" id="GO:0005768">
    <property type="term" value="C:endosome"/>
    <property type="evidence" value="ECO:0007669"/>
    <property type="project" value="TreeGrafter"/>
</dbReference>
<evidence type="ECO:0000313" key="5">
    <source>
        <dbReference type="Proteomes" id="UP000092462"/>
    </source>
</evidence>
<dbReference type="Pfam" id="PF14745">
    <property type="entry name" value="WASH-4_N"/>
    <property type="match status" value="2"/>
</dbReference>
<dbReference type="InterPro" id="IPR028283">
    <property type="entry name" value="WASH-7_C"/>
</dbReference>
<dbReference type="GO" id="GO:0071203">
    <property type="term" value="C:WASH complex"/>
    <property type="evidence" value="ECO:0007669"/>
    <property type="project" value="InterPro"/>
</dbReference>
<dbReference type="GO" id="GO:0016197">
    <property type="term" value="P:endosomal transport"/>
    <property type="evidence" value="ECO:0007669"/>
    <property type="project" value="TreeGrafter"/>
</dbReference>
<keyword evidence="5" id="KW-1185">Reference proteome</keyword>
<accession>A0A1B0D0L9</accession>
<dbReference type="Pfam" id="PF14744">
    <property type="entry name" value="WASH-7_mid"/>
    <property type="match status" value="1"/>
</dbReference>
<feature type="domain" description="WASH complex subunit 7 C-terminal" evidence="3">
    <location>
        <begin position="921"/>
        <end position="1090"/>
    </location>
</feature>
<evidence type="ECO:0000259" key="2">
    <source>
        <dbReference type="Pfam" id="PF14745"/>
    </source>
</evidence>
<sequence length="1093" mass="127403">MDLHSPKEPKDKGRVVENICGEQQLRQFGKFLDSHNRLLKTLENEQHIMHNESHAFTKFRTTIDHGYHGKCEKVSLFQLVESDNKMLNKNIIVFTSLCDEIDYLNAEAESLQLNLLYYDEHAEYFKESASLITKKISTVLEFLFYVRQFFHRCNDVLELTIRQFSTLSDETRWIGNANKALYFQTVFEKICDLIVSIYIFDEIFYGSRLKQFWGPFKKQITTMCVNGDQFIEFSVLDLSGLQQMIAEMDELFQGKLVEISLQRCVRVKKDVSPKALGHFATHIQSHIKRTMSDVMKYPQDLSELSECKEIVRINAMCIFYHAFFGNLDHKIFKSLIELSNKFCGITLISNIVWCPEVFIGQHAATLLKGHEKFVNDASKIRQVFLMTKTSNLSKDVNTFTFRTLSWILQMTTEFKLFKNEPMQKLTLMNICKLLEFLITIHEMFQHCRGFIVENINSIIQHYNYQGIYLINEARKSLSCENYNERILDSLAALQITERCLYGPATKNRITIAKITLSVFECNALNCQEYIQKLFKILGRLSIILDLQEIVDRLCETSFLFWHQSLFCNYIKQYFEQRTDHQRILATLDGIDKCFHGIGKCQRLEFICQEQFFESVLKTLYGNVIGQLCGQIETSLRLDFHSNLQVEVINPFAKPSSLVSCNAWLGIGAFKLADRYVSFKRYVEAYLSYMFYNLTTISLHDWRTYGEMRRLAQLKMSLVTVYDHLPTQILEQGCDVLDIMRNIHVFVSQYVYNLNNQVFIERTSANKHLNTINIRHIANSLRTHGIGVVNTTVNFTYQFLKKKIYLMSQFLYDERIKSRLVKDQKWFRDNWEQLGQMYIYERADAFNKGIRKLGVTECGDSYLDTFRLLVSHIGNAMGYVRMMRSGCIHTCSMSSAFLPGAEERGSLTLGELVRSEGLSAATCSSATNLQSNIEHLWQQWSEGTEYFKLLVDTLAPFLRAAKNVHLKTFYLIVPPLTINFVEHMLSMKDRIGKKNRQDAVLFTDDGFVMGLAYILKILDQIDEFNSLHWFRAVKVKYMAEKDKIILQRKNMGHSDDVKLHQTLALTEKRIHIFQQEFELLYYNLSSAKIFFSSS</sequence>
<name>A0A1B0D0L9_PHLPP</name>
<dbReference type="InterPro" id="IPR027307">
    <property type="entry name" value="WASH7"/>
</dbReference>
<dbReference type="EnsemblMetazoa" id="PPAI000891-RA">
    <property type="protein sequence ID" value="PPAI000891-PA"/>
    <property type="gene ID" value="PPAI000891"/>
</dbReference>
<reference evidence="4" key="1">
    <citation type="submission" date="2022-08" db="UniProtKB">
        <authorList>
            <consortium name="EnsemblMetazoa"/>
        </authorList>
    </citation>
    <scope>IDENTIFICATION</scope>
    <source>
        <strain evidence="4">Israel</strain>
    </source>
</reference>
<evidence type="ECO:0000259" key="3">
    <source>
        <dbReference type="Pfam" id="PF14746"/>
    </source>
</evidence>
<feature type="domain" description="WASH complex subunit 4 N-terminal" evidence="2">
    <location>
        <begin position="29"/>
        <end position="414"/>
    </location>
</feature>
<organism evidence="4 5">
    <name type="scientific">Phlebotomus papatasi</name>
    <name type="common">Sandfly</name>
    <dbReference type="NCBI Taxonomy" id="29031"/>
    <lineage>
        <taxon>Eukaryota</taxon>
        <taxon>Metazoa</taxon>
        <taxon>Ecdysozoa</taxon>
        <taxon>Arthropoda</taxon>
        <taxon>Hexapoda</taxon>
        <taxon>Insecta</taxon>
        <taxon>Pterygota</taxon>
        <taxon>Neoptera</taxon>
        <taxon>Endopterygota</taxon>
        <taxon>Diptera</taxon>
        <taxon>Nematocera</taxon>
        <taxon>Psychodoidea</taxon>
        <taxon>Psychodidae</taxon>
        <taxon>Phlebotomus</taxon>
        <taxon>Phlebotomus</taxon>
    </lineage>
</organism>
<dbReference type="InterPro" id="IPR028282">
    <property type="entry name" value="WASH-7_central"/>
</dbReference>
<dbReference type="PANTHER" id="PTHR31409">
    <property type="entry name" value="WASH COMPLEX SUBUNIT 4"/>
    <property type="match status" value="1"/>
</dbReference>
<feature type="domain" description="WASH complex subunit 7 central" evidence="1">
    <location>
        <begin position="558"/>
        <end position="901"/>
    </location>
</feature>
<dbReference type="GO" id="GO:0007032">
    <property type="term" value="P:endosome organization"/>
    <property type="evidence" value="ECO:0007669"/>
    <property type="project" value="TreeGrafter"/>
</dbReference>
<dbReference type="PANTHER" id="PTHR31409:SF0">
    <property type="entry name" value="WASH COMPLEX SUBUNIT 4"/>
    <property type="match status" value="1"/>
</dbReference>
<evidence type="ECO:0000313" key="4">
    <source>
        <dbReference type="EnsemblMetazoa" id="PPAI000891-PA"/>
    </source>
</evidence>
<dbReference type="EMBL" id="AJVK01009960">
    <property type="status" value="NOT_ANNOTATED_CDS"/>
    <property type="molecule type" value="Genomic_DNA"/>
</dbReference>
<dbReference type="VEuPathDB" id="VectorBase:PPAPM1_005984"/>
<dbReference type="Pfam" id="PF14746">
    <property type="entry name" value="WASH-7_C"/>
    <property type="match status" value="1"/>
</dbReference>
<feature type="domain" description="WASH complex subunit 4 N-terminal" evidence="2">
    <location>
        <begin position="418"/>
        <end position="557"/>
    </location>
</feature>
<protein>
    <recommendedName>
        <fullName evidence="6">WASH complex subunit 4</fullName>
    </recommendedName>
</protein>
<evidence type="ECO:0000259" key="1">
    <source>
        <dbReference type="Pfam" id="PF14744"/>
    </source>
</evidence>
<dbReference type="VEuPathDB" id="VectorBase:PPAI000891"/>
<dbReference type="EMBL" id="AJVK01009957">
    <property type="status" value="NOT_ANNOTATED_CDS"/>
    <property type="molecule type" value="Genomic_DNA"/>
</dbReference>
<dbReference type="AlphaFoldDB" id="A0A1B0D0L9"/>
<evidence type="ECO:0008006" key="6">
    <source>
        <dbReference type="Google" id="ProtNLM"/>
    </source>
</evidence>
<dbReference type="EMBL" id="AJVK01009958">
    <property type="status" value="NOT_ANNOTATED_CDS"/>
    <property type="molecule type" value="Genomic_DNA"/>
</dbReference>
<dbReference type="InterPro" id="IPR028191">
    <property type="entry name" value="WASH-4_N"/>
</dbReference>
<dbReference type="EMBL" id="AJVK01009959">
    <property type="status" value="NOT_ANNOTATED_CDS"/>
    <property type="molecule type" value="Genomic_DNA"/>
</dbReference>